<dbReference type="GeneTree" id="ENSGT00940000176159"/>
<reference evidence="2" key="1">
    <citation type="submission" date="2019-03" db="UniProtKB">
        <authorList>
            <consortium name="Ensembl"/>
        </authorList>
    </citation>
    <scope>IDENTIFICATION</scope>
</reference>
<accession>A0A452UI98</accession>
<feature type="compositionally biased region" description="Low complexity" evidence="1">
    <location>
        <begin position="10"/>
        <end position="25"/>
    </location>
</feature>
<feature type="region of interest" description="Disordered" evidence="1">
    <location>
        <begin position="1"/>
        <end position="30"/>
    </location>
</feature>
<name>A0A452UI98_URSMA</name>
<dbReference type="Ensembl" id="ENSUMAT00000024541.1">
    <property type="protein sequence ID" value="ENSUMAP00000020706.1"/>
    <property type="gene ID" value="ENSUMAG00000015184.1"/>
</dbReference>
<dbReference type="AlphaFoldDB" id="A0A452UI98"/>
<proteinExistence type="predicted"/>
<sequence length="125" mass="13156">PQLVERLGGEVHSSLSGSHHSTGPGQHSGVRTVLSIVKVQEKSTWKMCISSAGGAGQAPGVGSVKLFSERVADSSAELERLKSKNLKNNVLQLPLCEKTISVNIQRNPKDGLLCATSPASCCHVI</sequence>
<organism evidence="2">
    <name type="scientific">Ursus maritimus</name>
    <name type="common">Polar bear</name>
    <name type="synonym">Thalarctos maritimus</name>
    <dbReference type="NCBI Taxonomy" id="29073"/>
    <lineage>
        <taxon>Eukaryota</taxon>
        <taxon>Metazoa</taxon>
        <taxon>Chordata</taxon>
        <taxon>Craniata</taxon>
        <taxon>Vertebrata</taxon>
        <taxon>Euteleostomi</taxon>
        <taxon>Mammalia</taxon>
        <taxon>Eutheria</taxon>
        <taxon>Laurasiatheria</taxon>
        <taxon>Carnivora</taxon>
        <taxon>Caniformia</taxon>
        <taxon>Ursidae</taxon>
        <taxon>Ursus</taxon>
    </lineage>
</organism>
<evidence type="ECO:0000313" key="2">
    <source>
        <dbReference type="Ensembl" id="ENSUMAP00000020706"/>
    </source>
</evidence>
<protein>
    <submittedName>
        <fullName evidence="2">Uncharacterized protein</fullName>
    </submittedName>
</protein>
<evidence type="ECO:0000256" key="1">
    <source>
        <dbReference type="SAM" id="MobiDB-lite"/>
    </source>
</evidence>